<dbReference type="AlphaFoldDB" id="A0A0D1YGD2"/>
<dbReference type="HOGENOM" id="CLU_015711_1_0_1"/>
<feature type="region of interest" description="Disordered" evidence="1">
    <location>
        <begin position="82"/>
        <end position="141"/>
    </location>
</feature>
<dbReference type="Proteomes" id="UP000053599">
    <property type="component" value="Unassembled WGS sequence"/>
</dbReference>
<feature type="region of interest" description="Disordered" evidence="1">
    <location>
        <begin position="413"/>
        <end position="438"/>
    </location>
</feature>
<dbReference type="STRING" id="1016849.A0A0D1YGD2"/>
<gene>
    <name evidence="2" type="ORF">PV11_04060</name>
</gene>
<feature type="compositionally biased region" description="Polar residues" evidence="1">
    <location>
        <begin position="185"/>
        <end position="198"/>
    </location>
</feature>
<reference evidence="2 3" key="1">
    <citation type="submission" date="2015-01" db="EMBL/GenBank/DDBJ databases">
        <title>The Genome Sequence of Exophiala sideris CBS121828.</title>
        <authorList>
            <consortium name="The Broad Institute Genomics Platform"/>
            <person name="Cuomo C."/>
            <person name="de Hoog S."/>
            <person name="Gorbushina A."/>
            <person name="Stielow B."/>
            <person name="Teixiera M."/>
            <person name="Abouelleil A."/>
            <person name="Chapman S.B."/>
            <person name="Priest M."/>
            <person name="Young S.K."/>
            <person name="Wortman J."/>
            <person name="Nusbaum C."/>
            <person name="Birren B."/>
        </authorList>
    </citation>
    <scope>NUCLEOTIDE SEQUENCE [LARGE SCALE GENOMIC DNA]</scope>
    <source>
        <strain evidence="2 3">CBS 121828</strain>
    </source>
</reference>
<protein>
    <submittedName>
        <fullName evidence="2">Uncharacterized protein</fullName>
    </submittedName>
</protein>
<sequence length="538" mass="59621">MSTPVRAQSISSLYTLLSNPPQYPRNPTHQEHDPLVLYIVRVPGSKDVFLTPLKPPTKASISIEAVQSSLYFLHVERPEDDDLRKSLETTTPANERKENVSPIQRKPLPPTSYANYPASQRPPTPSKSYPHYQPPLPGSQDATQAERYAARGAHLRLSTSDPMKSSTTERKPVGARPMPLRPRIDTSNDNQQTSNHTDSFGDGEAHFTVRRKPVQSASPTEEANVSPTPTEPDRSLHNLSSPAHSPEILAPGDVRITLIRRDPASGSQWNVGSLIKRDTALRDNGLSKVDIELSSPGYTKFGRVGRTGERCFNRTVEYRVVPSSEKSIKTRQRSNSSELFADLTSLNNRKPRQAYSFMSPWQGMCAFSNAVDGRSLRCRHSLSSTNSPTVGLTADVAELRFNLAWSILRPKDANRHATSEVPPSSPTSPIATPGSMSNKDQWRRSFQAFTHKARAQLSRSESDNGMLAFQQSLRESVHPESPKERQMNLDLGRERAGGGFKGHSAKLGKLIIEDEGLKMCDLVVAACMGVWWQHYAGD</sequence>
<accession>A0A0D1YGD2</accession>
<evidence type="ECO:0000313" key="3">
    <source>
        <dbReference type="Proteomes" id="UP000053599"/>
    </source>
</evidence>
<organism evidence="2 3">
    <name type="scientific">Exophiala sideris</name>
    <dbReference type="NCBI Taxonomy" id="1016849"/>
    <lineage>
        <taxon>Eukaryota</taxon>
        <taxon>Fungi</taxon>
        <taxon>Dikarya</taxon>
        <taxon>Ascomycota</taxon>
        <taxon>Pezizomycotina</taxon>
        <taxon>Eurotiomycetes</taxon>
        <taxon>Chaetothyriomycetidae</taxon>
        <taxon>Chaetothyriales</taxon>
        <taxon>Herpotrichiellaceae</taxon>
        <taxon>Exophiala</taxon>
    </lineage>
</organism>
<feature type="compositionally biased region" description="Polar residues" evidence="1">
    <location>
        <begin position="157"/>
        <end position="166"/>
    </location>
</feature>
<evidence type="ECO:0000313" key="2">
    <source>
        <dbReference type="EMBL" id="KIV81912.1"/>
    </source>
</evidence>
<feature type="compositionally biased region" description="Low complexity" evidence="1">
    <location>
        <begin position="419"/>
        <end position="435"/>
    </location>
</feature>
<proteinExistence type="predicted"/>
<name>A0A0D1YGD2_9EURO</name>
<evidence type="ECO:0000256" key="1">
    <source>
        <dbReference type="SAM" id="MobiDB-lite"/>
    </source>
</evidence>
<feature type="region of interest" description="Disordered" evidence="1">
    <location>
        <begin position="154"/>
        <end position="248"/>
    </location>
</feature>
<dbReference type="OrthoDB" id="10003116at2759"/>
<feature type="compositionally biased region" description="Polar residues" evidence="1">
    <location>
        <begin position="215"/>
        <end position="228"/>
    </location>
</feature>
<dbReference type="EMBL" id="KN846952">
    <property type="protein sequence ID" value="KIV81912.1"/>
    <property type="molecule type" value="Genomic_DNA"/>
</dbReference>